<evidence type="ECO:0008006" key="5">
    <source>
        <dbReference type="Google" id="ProtNLM"/>
    </source>
</evidence>
<dbReference type="PANTHER" id="PTHR42840">
    <property type="entry name" value="NAD(P)-BINDING ROSSMANN-FOLD SUPERFAMILY PROTEIN-RELATED"/>
    <property type="match status" value="1"/>
</dbReference>
<dbReference type="Pfam" id="PF01408">
    <property type="entry name" value="GFO_IDH_MocA"/>
    <property type="match status" value="1"/>
</dbReference>
<dbReference type="AlphaFoldDB" id="A0A381X118"/>
<name>A0A381X118_9ZZZZ</name>
<evidence type="ECO:0000259" key="3">
    <source>
        <dbReference type="Pfam" id="PF22725"/>
    </source>
</evidence>
<reference evidence="4" key="1">
    <citation type="submission" date="2018-05" db="EMBL/GenBank/DDBJ databases">
        <authorList>
            <person name="Lanie J.A."/>
            <person name="Ng W.-L."/>
            <person name="Kazmierczak K.M."/>
            <person name="Andrzejewski T.M."/>
            <person name="Davidsen T.M."/>
            <person name="Wayne K.J."/>
            <person name="Tettelin H."/>
            <person name="Glass J.I."/>
            <person name="Rusch D."/>
            <person name="Podicherti R."/>
            <person name="Tsui H.-C.T."/>
            <person name="Winkler M.E."/>
        </authorList>
    </citation>
    <scope>NUCLEOTIDE SEQUENCE</scope>
</reference>
<feature type="domain" description="Gfo/Idh/MocA-like oxidoreductase N-terminal" evidence="2">
    <location>
        <begin position="4"/>
        <end position="122"/>
    </location>
</feature>
<dbReference type="Gene3D" id="3.30.360.10">
    <property type="entry name" value="Dihydrodipicolinate Reductase, domain 2"/>
    <property type="match status" value="1"/>
</dbReference>
<dbReference type="GO" id="GO:0000166">
    <property type="term" value="F:nucleotide binding"/>
    <property type="evidence" value="ECO:0007669"/>
    <property type="project" value="InterPro"/>
</dbReference>
<dbReference type="SUPFAM" id="SSF51735">
    <property type="entry name" value="NAD(P)-binding Rossmann-fold domains"/>
    <property type="match status" value="1"/>
</dbReference>
<organism evidence="4">
    <name type="scientific">marine metagenome</name>
    <dbReference type="NCBI Taxonomy" id="408172"/>
    <lineage>
        <taxon>unclassified sequences</taxon>
        <taxon>metagenomes</taxon>
        <taxon>ecological metagenomes</taxon>
    </lineage>
</organism>
<evidence type="ECO:0000256" key="1">
    <source>
        <dbReference type="ARBA" id="ARBA00023002"/>
    </source>
</evidence>
<dbReference type="SUPFAM" id="SSF55347">
    <property type="entry name" value="Glyceraldehyde-3-phosphate dehydrogenase-like, C-terminal domain"/>
    <property type="match status" value="1"/>
</dbReference>
<dbReference type="InterPro" id="IPR030827">
    <property type="entry name" value="Myo_inos_IolG"/>
</dbReference>
<dbReference type="PANTHER" id="PTHR42840:SF3">
    <property type="entry name" value="BINDING ROSSMANN FOLD OXIDOREDUCTASE, PUTATIVE (AFU_ORTHOLOGUE AFUA_2G10240)-RELATED"/>
    <property type="match status" value="1"/>
</dbReference>
<dbReference type="NCBIfam" id="TIGR04380">
    <property type="entry name" value="myo_inos_iolG"/>
    <property type="match status" value="1"/>
</dbReference>
<dbReference type="InterPro" id="IPR055170">
    <property type="entry name" value="GFO_IDH_MocA-like_dom"/>
</dbReference>
<dbReference type="InterPro" id="IPR000683">
    <property type="entry name" value="Gfo/Idh/MocA-like_OxRdtase_N"/>
</dbReference>
<dbReference type="Pfam" id="PF22725">
    <property type="entry name" value="GFO_IDH_MocA_C3"/>
    <property type="match status" value="1"/>
</dbReference>
<dbReference type="InterPro" id="IPR036291">
    <property type="entry name" value="NAD(P)-bd_dom_sf"/>
</dbReference>
<evidence type="ECO:0000313" key="4">
    <source>
        <dbReference type="EMBL" id="SVA57867.1"/>
    </source>
</evidence>
<proteinExistence type="predicted"/>
<dbReference type="GO" id="GO:0005737">
    <property type="term" value="C:cytoplasm"/>
    <property type="evidence" value="ECO:0007669"/>
    <property type="project" value="TreeGrafter"/>
</dbReference>
<feature type="domain" description="GFO/IDH/MocA-like oxidoreductase" evidence="3">
    <location>
        <begin position="137"/>
        <end position="251"/>
    </location>
</feature>
<dbReference type="GO" id="GO:0006740">
    <property type="term" value="P:NADPH regeneration"/>
    <property type="evidence" value="ECO:0007669"/>
    <property type="project" value="TreeGrafter"/>
</dbReference>
<keyword evidence="1" id="KW-0560">Oxidoreductase</keyword>
<gene>
    <name evidence="4" type="ORF">METZ01_LOCUS110721</name>
</gene>
<evidence type="ECO:0000259" key="2">
    <source>
        <dbReference type="Pfam" id="PF01408"/>
    </source>
</evidence>
<dbReference type="Gene3D" id="3.40.50.720">
    <property type="entry name" value="NAD(P)-binding Rossmann-like Domain"/>
    <property type="match status" value="1"/>
</dbReference>
<dbReference type="EMBL" id="UINC01013385">
    <property type="protein sequence ID" value="SVA57867.1"/>
    <property type="molecule type" value="Genomic_DNA"/>
</dbReference>
<dbReference type="GO" id="GO:0016491">
    <property type="term" value="F:oxidoreductase activity"/>
    <property type="evidence" value="ECO:0007669"/>
    <property type="project" value="UniProtKB-KW"/>
</dbReference>
<sequence>MKILKFALLGVGRIGKIHAANISLNPKCSIECVYDIDSSAANKIAGLYGGTVALSPEEAISNPNVDIVYICTSTPTHTEYILAAAKAGKAIFCEKPIDLDINRVNNCKKELEKYDVPLHIGFNRRFDPSHLSANEKKNKGEIGTLEQIIITSRDPSGPSAAYLKVSGGMFRDMTIHDFDLACFILQNDPIVEIFATGDRLFSEDAKEANDIDTAMITMKSKSGVLCHINNSRHSSYGYDQRVELFGSKGMIISDNQTPTSVTRYNDESTNSKDPILNFFIERYDVAYKNQLDNFVNCIIDKKPPTVNFEDGRIALIIANAAYESLENKKSVKIDYS</sequence>
<protein>
    <recommendedName>
        <fullName evidence="5">Gfo/Idh/MocA-like oxidoreductase N-terminal domain-containing protein</fullName>
    </recommendedName>
</protein>
<accession>A0A381X118</accession>